<evidence type="ECO:0000256" key="1">
    <source>
        <dbReference type="ARBA" id="ARBA00023125"/>
    </source>
</evidence>
<dbReference type="InterPro" id="IPR009061">
    <property type="entry name" value="DNA-bd_dom_put_sf"/>
</dbReference>
<dbReference type="GO" id="GO:0003677">
    <property type="term" value="F:DNA binding"/>
    <property type="evidence" value="ECO:0007669"/>
    <property type="project" value="UniProtKB-KW"/>
</dbReference>
<evidence type="ECO:0000259" key="2">
    <source>
        <dbReference type="PROSITE" id="PS50937"/>
    </source>
</evidence>
<sequence length="145" mass="17115">MYTIGQVAEMFGLPISTLRYYDKQGLFPNMERVSGIRKFSEAEIEALRVIECLKKAGMEIKDIRQFMDWCAEGPSTYPQRKAMFEERKAHMEAEIMHMNQALDMLKFKCWYYEQAIKDGSEDRLKALLPDRLPKEIQRAYENAHH</sequence>
<organism evidence="3 4">
    <name type="scientific">Bilifractor porci</name>
    <dbReference type="NCBI Taxonomy" id="2606636"/>
    <lineage>
        <taxon>Bacteria</taxon>
        <taxon>Bacillati</taxon>
        <taxon>Bacillota</taxon>
        <taxon>Clostridia</taxon>
        <taxon>Lachnospirales</taxon>
        <taxon>Lachnospiraceae</taxon>
        <taxon>Bilifractor</taxon>
    </lineage>
</organism>
<keyword evidence="1" id="KW-0238">DNA-binding</keyword>
<dbReference type="GO" id="GO:0003700">
    <property type="term" value="F:DNA-binding transcription factor activity"/>
    <property type="evidence" value="ECO:0007669"/>
    <property type="project" value="InterPro"/>
</dbReference>
<dbReference type="PANTHER" id="PTHR30204:SF82">
    <property type="entry name" value="TRANSCRIPTIONAL REGULATOR, MERR FAMILY"/>
    <property type="match status" value="1"/>
</dbReference>
<name>A0A7X2P9K8_9FIRM</name>
<comment type="caution">
    <text evidence="3">The sequence shown here is derived from an EMBL/GenBank/DDBJ whole genome shotgun (WGS) entry which is preliminary data.</text>
</comment>
<dbReference type="PRINTS" id="PR00040">
    <property type="entry name" value="HTHMERR"/>
</dbReference>
<keyword evidence="4" id="KW-1185">Reference proteome</keyword>
<protein>
    <submittedName>
        <fullName evidence="3">MerR family transcriptional regulator</fullName>
    </submittedName>
</protein>
<dbReference type="EMBL" id="VUMV01000008">
    <property type="protein sequence ID" value="MST82743.1"/>
    <property type="molecule type" value="Genomic_DNA"/>
</dbReference>
<dbReference type="SMART" id="SM00422">
    <property type="entry name" value="HTH_MERR"/>
    <property type="match status" value="1"/>
</dbReference>
<dbReference type="Pfam" id="PF13411">
    <property type="entry name" value="MerR_1"/>
    <property type="match status" value="1"/>
</dbReference>
<feature type="domain" description="HTH merR-type" evidence="2">
    <location>
        <begin position="1"/>
        <end position="69"/>
    </location>
</feature>
<proteinExistence type="predicted"/>
<dbReference type="PROSITE" id="PS50937">
    <property type="entry name" value="HTH_MERR_2"/>
    <property type="match status" value="1"/>
</dbReference>
<dbReference type="PANTHER" id="PTHR30204">
    <property type="entry name" value="REDOX-CYCLING DRUG-SENSING TRANSCRIPTIONAL ACTIVATOR SOXR"/>
    <property type="match status" value="1"/>
</dbReference>
<reference evidence="3 4" key="1">
    <citation type="submission" date="2019-08" db="EMBL/GenBank/DDBJ databases">
        <title>In-depth cultivation of the pig gut microbiome towards novel bacterial diversity and tailored functional studies.</title>
        <authorList>
            <person name="Wylensek D."/>
            <person name="Hitch T.C.A."/>
            <person name="Clavel T."/>
        </authorList>
    </citation>
    <scope>NUCLEOTIDE SEQUENCE [LARGE SCALE GENOMIC DNA]</scope>
    <source>
        <strain evidence="3 4">Oil+RF-744-WCA-WT-13</strain>
    </source>
</reference>
<evidence type="ECO:0000313" key="4">
    <source>
        <dbReference type="Proteomes" id="UP000466864"/>
    </source>
</evidence>
<dbReference type="SUPFAM" id="SSF46955">
    <property type="entry name" value="Putative DNA-binding domain"/>
    <property type="match status" value="1"/>
</dbReference>
<evidence type="ECO:0000313" key="3">
    <source>
        <dbReference type="EMBL" id="MST82743.1"/>
    </source>
</evidence>
<accession>A0A7X2P9K8</accession>
<dbReference type="Gene3D" id="1.10.1660.10">
    <property type="match status" value="1"/>
</dbReference>
<dbReference type="AlphaFoldDB" id="A0A7X2P9K8"/>
<dbReference type="InterPro" id="IPR047057">
    <property type="entry name" value="MerR_fam"/>
</dbReference>
<dbReference type="CDD" id="cd01109">
    <property type="entry name" value="HTH_YyaN"/>
    <property type="match status" value="1"/>
</dbReference>
<dbReference type="InterPro" id="IPR000551">
    <property type="entry name" value="MerR-type_HTH_dom"/>
</dbReference>
<dbReference type="Proteomes" id="UP000466864">
    <property type="component" value="Unassembled WGS sequence"/>
</dbReference>
<gene>
    <name evidence="3" type="ORF">FYJ60_10485</name>
</gene>
<dbReference type="RefSeq" id="WP_154458654.1">
    <property type="nucleotide sequence ID" value="NZ_VUMV01000008.1"/>
</dbReference>